<accession>A0ABV6ZX37</accession>
<sequence length="410" mass="43200">MLKRPDTSALRRAMPQDPVEARRSYTGPALFSFGFRPFFLGGAIWGALVVPVWIAAWVLGWSKIGGVPALAWHVHEMLFGFLGAIVAGFLLTAVPNWTGRLPVMGGPLLALAALWLAGRLAMLVGGPVLLVAVMDASFLLVLAALLWREVITGGNFRNFPVCGLASLFALANLGFHAAIAFGFDWRPAQGVAIAVIAMLIGLIGGRIVPSFTRNWMAQTGRTPLPAPAGRLDMFALGALAASLVAWILWPWSAVTGLLLAAAGILHAVRLARWKGWRTGAEGLVLILHAGYVWLPLALLLMAGGILLPGLVPASAALHALTAGAMGTMTLAVMTRASLGHTGRARTADRTTTAIYALVLTAAVVRVLVPIVLPLAIVPVLAVSAVLWSAAFGLFALRYGPMLAKPRVTHD</sequence>
<reference evidence="3" key="1">
    <citation type="journal article" date="2019" name="Int. J. Syst. Evol. Microbiol.">
        <title>The Global Catalogue of Microorganisms (GCM) 10K type strain sequencing project: providing services to taxonomists for standard genome sequencing and annotation.</title>
        <authorList>
            <consortium name="The Broad Institute Genomics Platform"/>
            <consortium name="The Broad Institute Genome Sequencing Center for Infectious Disease"/>
            <person name="Wu L."/>
            <person name="Ma J."/>
        </authorList>
    </citation>
    <scope>NUCLEOTIDE SEQUENCE [LARGE SCALE GENOMIC DNA]</scope>
    <source>
        <strain evidence="3">KCTC 52487</strain>
    </source>
</reference>
<evidence type="ECO:0000256" key="1">
    <source>
        <dbReference type="SAM" id="Phobius"/>
    </source>
</evidence>
<proteinExistence type="predicted"/>
<dbReference type="Proteomes" id="UP001595379">
    <property type="component" value="Unassembled WGS sequence"/>
</dbReference>
<name>A0ABV6ZX37_9PROT</name>
<feature type="transmembrane region" description="Helical" evidence="1">
    <location>
        <begin position="254"/>
        <end position="271"/>
    </location>
</feature>
<dbReference type="RefSeq" id="WP_343165603.1">
    <property type="nucleotide sequence ID" value="NZ_JBHRSV010000015.1"/>
</dbReference>
<feature type="transmembrane region" description="Helical" evidence="1">
    <location>
        <begin position="128"/>
        <end position="147"/>
    </location>
</feature>
<protein>
    <submittedName>
        <fullName evidence="2">NnrS family protein</fullName>
    </submittedName>
</protein>
<feature type="transmembrane region" description="Helical" evidence="1">
    <location>
        <begin position="38"/>
        <end position="60"/>
    </location>
</feature>
<feature type="transmembrane region" description="Helical" evidence="1">
    <location>
        <begin position="72"/>
        <end position="94"/>
    </location>
</feature>
<evidence type="ECO:0000313" key="3">
    <source>
        <dbReference type="Proteomes" id="UP001595379"/>
    </source>
</evidence>
<feature type="transmembrane region" description="Helical" evidence="1">
    <location>
        <begin position="189"/>
        <end position="208"/>
    </location>
</feature>
<feature type="transmembrane region" description="Helical" evidence="1">
    <location>
        <begin position="313"/>
        <end position="332"/>
    </location>
</feature>
<gene>
    <name evidence="2" type="ORF">ACFOOR_08000</name>
</gene>
<dbReference type="EMBL" id="JBHRSV010000015">
    <property type="protein sequence ID" value="MFC2926046.1"/>
    <property type="molecule type" value="Genomic_DNA"/>
</dbReference>
<feature type="transmembrane region" description="Helical" evidence="1">
    <location>
        <begin position="283"/>
        <end position="307"/>
    </location>
</feature>
<feature type="transmembrane region" description="Helical" evidence="1">
    <location>
        <begin position="353"/>
        <end position="372"/>
    </location>
</feature>
<comment type="caution">
    <text evidence="2">The sequence shown here is derived from an EMBL/GenBank/DDBJ whole genome shotgun (WGS) entry which is preliminary data.</text>
</comment>
<feature type="transmembrane region" description="Helical" evidence="1">
    <location>
        <begin position="159"/>
        <end position="183"/>
    </location>
</feature>
<organism evidence="2 3">
    <name type="scientific">Hyphobacterium vulgare</name>
    <dbReference type="NCBI Taxonomy" id="1736751"/>
    <lineage>
        <taxon>Bacteria</taxon>
        <taxon>Pseudomonadati</taxon>
        <taxon>Pseudomonadota</taxon>
        <taxon>Alphaproteobacteria</taxon>
        <taxon>Maricaulales</taxon>
        <taxon>Maricaulaceae</taxon>
        <taxon>Hyphobacterium</taxon>
    </lineage>
</organism>
<evidence type="ECO:0000313" key="2">
    <source>
        <dbReference type="EMBL" id="MFC2926046.1"/>
    </source>
</evidence>
<feature type="transmembrane region" description="Helical" evidence="1">
    <location>
        <begin position="378"/>
        <end position="396"/>
    </location>
</feature>
<dbReference type="Pfam" id="PF05940">
    <property type="entry name" value="NnrS"/>
    <property type="match status" value="1"/>
</dbReference>
<keyword evidence="3" id="KW-1185">Reference proteome</keyword>
<keyword evidence="1" id="KW-0812">Transmembrane</keyword>
<keyword evidence="1" id="KW-1133">Transmembrane helix</keyword>
<feature type="transmembrane region" description="Helical" evidence="1">
    <location>
        <begin position="101"/>
        <end position="122"/>
    </location>
</feature>
<keyword evidence="1" id="KW-0472">Membrane</keyword>
<dbReference type="InterPro" id="IPR010266">
    <property type="entry name" value="NnrS"/>
</dbReference>